<evidence type="ECO:0008006" key="3">
    <source>
        <dbReference type="Google" id="ProtNLM"/>
    </source>
</evidence>
<reference evidence="1" key="2">
    <citation type="submission" date="2021-10" db="EMBL/GenBank/DDBJ databases">
        <title>Genome of Winogradskyella sp. E313.</title>
        <authorList>
            <person name="Zhou Y."/>
        </authorList>
    </citation>
    <scope>NUCLEOTIDE SEQUENCE</scope>
    <source>
        <strain evidence="1">E313</strain>
    </source>
</reference>
<protein>
    <recommendedName>
        <fullName evidence="3">P/Homo B domain-containing protein</fullName>
    </recommendedName>
</protein>
<proteinExistence type="predicted"/>
<comment type="caution">
    <text evidence="1">The sequence shown here is derived from an EMBL/GenBank/DDBJ whole genome shotgun (WGS) entry which is preliminary data.</text>
</comment>
<name>A0ABS8EPE4_9FLAO</name>
<dbReference type="Proteomes" id="UP000778797">
    <property type="component" value="Unassembled WGS sequence"/>
</dbReference>
<reference evidence="1" key="1">
    <citation type="submission" date="2021-03" db="EMBL/GenBank/DDBJ databases">
        <authorList>
            <person name="Ping X."/>
        </authorList>
    </citation>
    <scope>NUCLEOTIDE SEQUENCE</scope>
    <source>
        <strain evidence="1">E313</strain>
    </source>
</reference>
<keyword evidence="2" id="KW-1185">Reference proteome</keyword>
<dbReference type="RefSeq" id="WP_227477579.1">
    <property type="nucleotide sequence ID" value="NZ_JAFMPT010000015.1"/>
</dbReference>
<evidence type="ECO:0000313" key="1">
    <source>
        <dbReference type="EMBL" id="MCC1485086.1"/>
    </source>
</evidence>
<sequence length="164" mass="18767">MKRTVQLFILLITLNTSLSFSQTNTKEKIIDLKGNSTEEIITINVGENVKSLDLNIKCEIEKGLIFIKLLDPNRKKKDHLLVIYHNSKQKNIVFELANSKLKISDNKRLEIDKGNFYDYIPISKTKFANGEINKKFNLPTEGDWIIKVKSEKGKGKVSVKSKTN</sequence>
<gene>
    <name evidence="1" type="ORF">J1C55_10835</name>
</gene>
<organism evidence="1 2">
    <name type="scientific">Winogradskyella immobilis</name>
    <dbReference type="NCBI Taxonomy" id="2816852"/>
    <lineage>
        <taxon>Bacteria</taxon>
        <taxon>Pseudomonadati</taxon>
        <taxon>Bacteroidota</taxon>
        <taxon>Flavobacteriia</taxon>
        <taxon>Flavobacteriales</taxon>
        <taxon>Flavobacteriaceae</taxon>
        <taxon>Winogradskyella</taxon>
    </lineage>
</organism>
<dbReference type="EMBL" id="JAFMPT010000015">
    <property type="protein sequence ID" value="MCC1485086.1"/>
    <property type="molecule type" value="Genomic_DNA"/>
</dbReference>
<accession>A0ABS8EPE4</accession>
<evidence type="ECO:0000313" key="2">
    <source>
        <dbReference type="Proteomes" id="UP000778797"/>
    </source>
</evidence>